<dbReference type="PANTHER" id="PTHR12138:SF162">
    <property type="entry name" value="CHROMOSOME UNDETERMINED SCAFFOLD_275, WHOLE GENOME SHOTGUN SEQUENCE"/>
    <property type="match status" value="1"/>
</dbReference>
<dbReference type="Ensembl" id="ENSPPAT00000059914.1">
    <property type="protein sequence ID" value="ENSPPAP00000037018.1"/>
    <property type="gene ID" value="ENSPPAG00000041233.1"/>
</dbReference>
<dbReference type="EMBL" id="AJFE02022318">
    <property type="status" value="NOT_ANNOTATED_CDS"/>
    <property type="molecule type" value="Genomic_DNA"/>
</dbReference>
<reference evidence="2 3" key="1">
    <citation type="journal article" date="2012" name="Nature">
        <title>The bonobo genome compared with the chimpanzee and human genomes.</title>
        <authorList>
            <person name="Prufer K."/>
            <person name="Munch K."/>
            <person name="Hellmann I."/>
            <person name="Akagi K."/>
            <person name="Miller J.R."/>
            <person name="Walenz B."/>
            <person name="Koren S."/>
            <person name="Sutton G."/>
            <person name="Kodira C."/>
            <person name="Winer R."/>
            <person name="Knight J.R."/>
            <person name="Mullikin J.C."/>
            <person name="Meader S.J."/>
            <person name="Ponting C.P."/>
            <person name="Lunter G."/>
            <person name="Higashino S."/>
            <person name="Hobolth A."/>
            <person name="Dutheil J."/>
            <person name="Karakoc E."/>
            <person name="Alkan C."/>
            <person name="Sajjadian S."/>
            <person name="Catacchio C.R."/>
            <person name="Ventura M."/>
            <person name="Marques-Bonet T."/>
            <person name="Eichler E.E."/>
            <person name="Andre C."/>
            <person name="Atencia R."/>
            <person name="Mugisha L."/>
            <person name="Junhold J."/>
            <person name="Patterson N."/>
            <person name="Siebauer M."/>
            <person name="Good J.M."/>
            <person name="Fischer A."/>
            <person name="Ptak S.E."/>
            <person name="Lachmann M."/>
            <person name="Symer D.E."/>
            <person name="Mailund T."/>
            <person name="Schierup M.H."/>
            <person name="Andres A.M."/>
            <person name="Kelso J."/>
            <person name="Paabo S."/>
        </authorList>
    </citation>
    <scope>NUCLEOTIDE SEQUENCE [LARGE SCALE GENOMIC DNA]</scope>
</reference>
<evidence type="ECO:0000259" key="1">
    <source>
        <dbReference type="Pfam" id="PF23383"/>
    </source>
</evidence>
<dbReference type="InterPro" id="IPR015943">
    <property type="entry name" value="WD40/YVTN_repeat-like_dom_sf"/>
</dbReference>
<dbReference type="Pfam" id="PF23383">
    <property type="entry name" value="Beta-prop_IFT140_1st"/>
    <property type="match status" value="1"/>
</dbReference>
<sequence>MALYFDHQIEASDAAGSPSYISWHPVHPFLAVAYISTTSTGSVDIYLEQGECVPDTHVERPFRVASLCWHPTRLVLAVGWETGEVTVFNKQDKEQHTMPLTHTADITVLNWMGFQEEPAGSEQRHLRGHPQRAGHVVTLPPASGRRAGLPEAAECVLPVHGGRTQPAHRHAHQWGVCHQGCCRSLERKAGGDLRAFWSRDTECRWVLFTPTEALPLPGFISSLPNERATVVQLRAGTGAGETLVLVPALPEPGLQLWPRAASASWGLLCGHKQPLCFCGVPSREEVAASHLLKCFQTMHSSETCGVLTQGQPLSETSRWLFRHTPLISNTLLGPQDLSSSLRLVLPSLPRLECSGAISPHCNLRLPGSSSCPASVSPVAGITGARHHTRLVFIF</sequence>
<dbReference type="AlphaFoldDB" id="A0A2R9C7W8"/>
<dbReference type="InterPro" id="IPR036322">
    <property type="entry name" value="WD40_repeat_dom_sf"/>
</dbReference>
<proteinExistence type="predicted"/>
<evidence type="ECO:0000313" key="3">
    <source>
        <dbReference type="Proteomes" id="UP000240080"/>
    </source>
</evidence>
<dbReference type="EMBL" id="AJFE02022317">
    <property type="status" value="NOT_ANNOTATED_CDS"/>
    <property type="molecule type" value="Genomic_DNA"/>
</dbReference>
<reference evidence="2" key="2">
    <citation type="submission" date="2025-08" db="UniProtKB">
        <authorList>
            <consortium name="Ensembl"/>
        </authorList>
    </citation>
    <scope>IDENTIFICATION</scope>
</reference>
<dbReference type="Proteomes" id="UP000240080">
    <property type="component" value="Chromosome 16"/>
</dbReference>
<dbReference type="GeneTree" id="ENSGT00940000153417"/>
<dbReference type="InterPro" id="IPR056154">
    <property type="entry name" value="Beta-prop_IFT140_1st"/>
</dbReference>
<dbReference type="SUPFAM" id="SSF50978">
    <property type="entry name" value="WD40 repeat-like"/>
    <property type="match status" value="1"/>
</dbReference>
<dbReference type="EMBL" id="AJFE02022320">
    <property type="status" value="NOT_ANNOTATED_CDS"/>
    <property type="molecule type" value="Genomic_DNA"/>
</dbReference>
<gene>
    <name evidence="2" type="primary">IFT140</name>
</gene>
<dbReference type="EMBL" id="AJFE02022321">
    <property type="status" value="NOT_ANNOTATED_CDS"/>
    <property type="molecule type" value="Genomic_DNA"/>
</dbReference>
<organism evidence="2 3">
    <name type="scientific">Pan paniscus</name>
    <name type="common">Pygmy chimpanzee</name>
    <name type="synonym">Bonobo</name>
    <dbReference type="NCBI Taxonomy" id="9597"/>
    <lineage>
        <taxon>Eukaryota</taxon>
        <taxon>Metazoa</taxon>
        <taxon>Chordata</taxon>
        <taxon>Craniata</taxon>
        <taxon>Vertebrata</taxon>
        <taxon>Euteleostomi</taxon>
        <taxon>Mammalia</taxon>
        <taxon>Eutheria</taxon>
        <taxon>Euarchontoglires</taxon>
        <taxon>Primates</taxon>
        <taxon>Haplorrhini</taxon>
        <taxon>Catarrhini</taxon>
        <taxon>Hominidae</taxon>
        <taxon>Pan</taxon>
    </lineage>
</organism>
<dbReference type="Bgee" id="ENSPPAG00000041233">
    <property type="expression patterns" value="Expressed in testis and 6 other cell types or tissues"/>
</dbReference>
<accession>A0A2R9C7W8</accession>
<feature type="domain" description="IFT140 first beta-propeller" evidence="1">
    <location>
        <begin position="2"/>
        <end position="112"/>
    </location>
</feature>
<dbReference type="PANTHER" id="PTHR12138">
    <property type="entry name" value="PRIMATE-EXPANDED PROTEIN FAMILY"/>
    <property type="match status" value="1"/>
</dbReference>
<protein>
    <submittedName>
        <fullName evidence="2">Intraflagellar transport 140</fullName>
    </submittedName>
</protein>
<evidence type="ECO:0000313" key="2">
    <source>
        <dbReference type="Ensembl" id="ENSPPAP00000037018.1"/>
    </source>
</evidence>
<dbReference type="EMBL" id="AJFE02022319">
    <property type="status" value="NOT_ANNOTATED_CDS"/>
    <property type="molecule type" value="Genomic_DNA"/>
</dbReference>
<name>A0A2R9C7W8_PANPA</name>
<dbReference type="EMBL" id="AJFE02022322">
    <property type="status" value="NOT_ANNOTATED_CDS"/>
    <property type="molecule type" value="Genomic_DNA"/>
</dbReference>
<keyword evidence="3" id="KW-1185">Reference proteome</keyword>
<reference evidence="2" key="3">
    <citation type="submission" date="2025-09" db="UniProtKB">
        <authorList>
            <consortium name="Ensembl"/>
        </authorList>
    </citation>
    <scope>IDENTIFICATION</scope>
</reference>
<dbReference type="Gene3D" id="2.130.10.10">
    <property type="entry name" value="YVTN repeat-like/Quinoprotein amine dehydrogenase"/>
    <property type="match status" value="1"/>
</dbReference>